<dbReference type="FunFam" id="3.40.50.11260:FF:000001">
    <property type="entry name" value="Heat shock protein 90 alpha"/>
    <property type="match status" value="1"/>
</dbReference>
<evidence type="ECO:0000256" key="1">
    <source>
        <dbReference type="ARBA" id="ARBA00004236"/>
    </source>
</evidence>
<dbReference type="AlphaFoldDB" id="A0A182PDV0"/>
<dbReference type="SUPFAM" id="SSF53254">
    <property type="entry name" value="Phosphoglycerate mutase-like"/>
    <property type="match status" value="1"/>
</dbReference>
<evidence type="ECO:0000256" key="16">
    <source>
        <dbReference type="ARBA" id="ARBA00023180"/>
    </source>
</evidence>
<dbReference type="GO" id="GO:0016887">
    <property type="term" value="F:ATP hydrolysis activity"/>
    <property type="evidence" value="ECO:0007669"/>
    <property type="project" value="InterPro"/>
</dbReference>
<dbReference type="PANTHER" id="PTHR20963:SF8">
    <property type="entry name" value="MULTIPLE INOSITOL POLYPHOSPHATE PHOSPHATASE 1"/>
    <property type="match status" value="1"/>
</dbReference>
<dbReference type="InterPro" id="IPR001404">
    <property type="entry name" value="Hsp90_fam"/>
</dbReference>
<comment type="catalytic activity">
    <reaction evidence="20">
        <text>1D-myo-inositol 1,2,4,5,6-pentakisphosphate + H2O = 1D-myo-inositol 1,2,5,6-tetrakisphosphate + phosphate</text>
        <dbReference type="Rhea" id="RHEA:77115"/>
        <dbReference type="ChEBI" id="CHEBI:15377"/>
        <dbReference type="ChEBI" id="CHEBI:43474"/>
        <dbReference type="ChEBI" id="CHEBI:57798"/>
        <dbReference type="ChEBI" id="CHEBI:195535"/>
        <dbReference type="EC" id="3.1.3.62"/>
    </reaction>
    <physiologicalReaction direction="left-to-right" evidence="20">
        <dbReference type="Rhea" id="RHEA:77116"/>
    </physiologicalReaction>
</comment>
<evidence type="ECO:0000256" key="14">
    <source>
        <dbReference type="ARBA" id="ARBA00023016"/>
    </source>
</evidence>
<dbReference type="CDD" id="cd07061">
    <property type="entry name" value="HP_HAP_like"/>
    <property type="match status" value="1"/>
</dbReference>
<dbReference type="InterPro" id="IPR029033">
    <property type="entry name" value="His_PPase_superfam"/>
</dbReference>
<dbReference type="STRING" id="199890.A0A182PDV0"/>
<sequence>MKENQTQIYFITGESIDQVKNSAFVERVKKRGFEVIYMTEPIDEYVIQQLKEYKGKQLVSVTKEGLELPEDEAEKKKREEDKAKFENLCKVMKSVLESKVEKVMVSNRLVDSPCCIVTSQYGWSANMERIMKAQALRDSSAMGYMAGKKHLEINPDHAIIETLRQRADADKNDKAVKDLVILLFETALLSSGFSLDEPGTHASRIYRMIKLGLGIDEDEPMTTEESSGAAAPASGDAPPLVDDSEDLSHMEEFVAAQRSTCCESYCYNDDSERKQVKHFATKTMYEVVRAPDTDRQHIVPNCLPVKFWLLSRHGTRLPGKNDIDEMPKKLKLLQDAILDNYFTRRTPPDNGRMCDEDLELLRNWHWDTNITEQYDSYLTEQGWEDLKYLALRAKEKYWQVFGTGYQPSKFMFRHTTTQRTEASFKAFVEGLFGREEAQRVQPTPATDPDRLLKPYDYCPDYEANKNRDKRDENSEVNKFLRSALFTGTVWDISQRLGFRHNLSVEQIEAMWDACRYEQAWKISRPSPFCVAFTADQVRVLEYKEDLSYYYRNSYGYNHSPELACHAMSDMLRHLSSRDDPSVVAYFTHDTEIQLFLAALGAKHDSQPLRADNYPFMQNRKYKTSDIPFAANVAAVKYQCAEQREPERVIFFLNEKPLFLDWCNVGLCNWSDVKRQYQRFTDGNCDRTYCQSGGAAAVTVRFGCITFCAALLFAGVRRLTTWN</sequence>
<keyword evidence="13" id="KW-0067">ATP-binding</keyword>
<dbReference type="InterPro" id="IPR020568">
    <property type="entry name" value="Ribosomal_Su5_D2-typ_SF"/>
</dbReference>
<accession>A0A182PDV0</accession>
<evidence type="ECO:0000256" key="10">
    <source>
        <dbReference type="ARBA" id="ARBA00022729"/>
    </source>
</evidence>
<dbReference type="EnsemblMetazoa" id="AEPI005105-RA">
    <property type="protein sequence ID" value="AEPI005105-PA"/>
    <property type="gene ID" value="AEPI005105"/>
</dbReference>
<keyword evidence="12" id="KW-0378">Hydrolase</keyword>
<dbReference type="Gene3D" id="1.20.120.790">
    <property type="entry name" value="Heat shock protein 90, C-terminal domain"/>
    <property type="match status" value="1"/>
</dbReference>
<keyword evidence="16" id="KW-0325">Glycoprotein</keyword>
<comment type="catalytic activity">
    <reaction evidence="19">
        <text>1D-myo-inositol 1,2,5,6-tetrakisphosphate + H2O = 1D-myo-inositol 1,2,6-trisphosphate + phosphate</text>
        <dbReference type="Rhea" id="RHEA:77119"/>
        <dbReference type="ChEBI" id="CHEBI:15377"/>
        <dbReference type="ChEBI" id="CHEBI:43474"/>
        <dbReference type="ChEBI" id="CHEBI:195535"/>
        <dbReference type="ChEBI" id="CHEBI:195537"/>
        <dbReference type="EC" id="3.1.3.62"/>
    </reaction>
    <physiologicalReaction direction="left-to-right" evidence="19">
        <dbReference type="Rhea" id="RHEA:77120"/>
    </physiologicalReaction>
</comment>
<keyword evidence="8" id="KW-1003">Cell membrane</keyword>
<dbReference type="Pfam" id="PF00183">
    <property type="entry name" value="HSP90"/>
    <property type="match status" value="1"/>
</dbReference>
<dbReference type="GO" id="GO:0005886">
    <property type="term" value="C:plasma membrane"/>
    <property type="evidence" value="ECO:0007669"/>
    <property type="project" value="UniProtKB-SubCell"/>
</dbReference>
<evidence type="ECO:0000256" key="15">
    <source>
        <dbReference type="ARBA" id="ARBA00023136"/>
    </source>
</evidence>
<keyword evidence="14" id="KW-0346">Stress response</keyword>
<dbReference type="GO" id="GO:0034417">
    <property type="term" value="F:bisphosphoglycerate 3-phosphatase activity"/>
    <property type="evidence" value="ECO:0007669"/>
    <property type="project" value="UniProtKB-EC"/>
</dbReference>
<dbReference type="EC" id="3.1.3.80" evidence="5"/>
<evidence type="ECO:0000313" key="25">
    <source>
        <dbReference type="EnsemblMetazoa" id="AEPI005105-PA"/>
    </source>
</evidence>
<evidence type="ECO:0000256" key="12">
    <source>
        <dbReference type="ARBA" id="ARBA00022801"/>
    </source>
</evidence>
<keyword evidence="15 24" id="KW-0472">Membrane</keyword>
<dbReference type="SUPFAM" id="SSF54211">
    <property type="entry name" value="Ribosomal protein S5 domain 2-like"/>
    <property type="match status" value="1"/>
</dbReference>
<comment type="similarity">
    <text evidence="4">Belongs to the histidine acid phosphatase family. MINPP1 subfamily.</text>
</comment>
<dbReference type="EC" id="3.1.3.62" evidence="6"/>
<reference evidence="25" key="2">
    <citation type="submission" date="2020-05" db="UniProtKB">
        <authorList>
            <consortium name="EnsemblMetazoa"/>
        </authorList>
    </citation>
    <scope>IDENTIFICATION</scope>
    <source>
        <strain evidence="25">Epiroticus2</strain>
    </source>
</reference>
<comment type="similarity">
    <text evidence="3">Belongs to the heat shock protein 90 family.</text>
</comment>
<dbReference type="InterPro" id="IPR037196">
    <property type="entry name" value="HSP90_C"/>
</dbReference>
<evidence type="ECO:0000256" key="2">
    <source>
        <dbReference type="ARBA" id="ARBA00004496"/>
    </source>
</evidence>
<evidence type="ECO:0000256" key="7">
    <source>
        <dbReference type="ARBA" id="ARBA00018097"/>
    </source>
</evidence>
<dbReference type="InterPro" id="IPR000560">
    <property type="entry name" value="His_Pase_clade-2"/>
</dbReference>
<comment type="catalytic activity">
    <reaction evidence="21">
        <text>1D-myo-inositol hexakisphosphate + H2O = 1D-myo-inositol 1,2,4,5,6-pentakisphosphate + phosphate</text>
        <dbReference type="Rhea" id="RHEA:16989"/>
        <dbReference type="ChEBI" id="CHEBI:15377"/>
        <dbReference type="ChEBI" id="CHEBI:43474"/>
        <dbReference type="ChEBI" id="CHEBI:57798"/>
        <dbReference type="ChEBI" id="CHEBI:58130"/>
        <dbReference type="EC" id="3.1.3.62"/>
    </reaction>
    <physiologicalReaction direction="left-to-right" evidence="21">
        <dbReference type="Rhea" id="RHEA:16990"/>
    </physiologicalReaction>
</comment>
<evidence type="ECO:0000256" key="11">
    <source>
        <dbReference type="ARBA" id="ARBA00022741"/>
    </source>
</evidence>
<dbReference type="SUPFAM" id="SSF110942">
    <property type="entry name" value="HSP90 C-terminal domain"/>
    <property type="match status" value="1"/>
</dbReference>
<evidence type="ECO:0000256" key="4">
    <source>
        <dbReference type="ARBA" id="ARBA00008422"/>
    </source>
</evidence>
<dbReference type="Gene3D" id="3.40.50.11260">
    <property type="match status" value="1"/>
</dbReference>
<evidence type="ECO:0000313" key="26">
    <source>
        <dbReference type="Proteomes" id="UP000075885"/>
    </source>
</evidence>
<keyword evidence="9" id="KW-0963">Cytoplasm</keyword>
<dbReference type="Proteomes" id="UP000075885">
    <property type="component" value="Unassembled WGS sequence"/>
</dbReference>
<reference evidence="26" key="1">
    <citation type="submission" date="2013-03" db="EMBL/GenBank/DDBJ databases">
        <title>The Genome Sequence of Anopheles epiroticus epiroticus2.</title>
        <authorList>
            <consortium name="The Broad Institute Genomics Platform"/>
            <person name="Neafsey D.E."/>
            <person name="Howell P."/>
            <person name="Walker B."/>
            <person name="Young S.K."/>
            <person name="Zeng Q."/>
            <person name="Gargeya S."/>
            <person name="Fitzgerald M."/>
            <person name="Haas B."/>
            <person name="Abouelleil A."/>
            <person name="Allen A.W."/>
            <person name="Alvarado L."/>
            <person name="Arachchi H.M."/>
            <person name="Berlin A.M."/>
            <person name="Chapman S.B."/>
            <person name="Gainer-Dewar J."/>
            <person name="Goldberg J."/>
            <person name="Griggs A."/>
            <person name="Gujja S."/>
            <person name="Hansen M."/>
            <person name="Howarth C."/>
            <person name="Imamovic A."/>
            <person name="Ireland A."/>
            <person name="Larimer J."/>
            <person name="McCowan C."/>
            <person name="Murphy C."/>
            <person name="Pearson M."/>
            <person name="Poon T.W."/>
            <person name="Priest M."/>
            <person name="Roberts A."/>
            <person name="Saif S."/>
            <person name="Shea T."/>
            <person name="Sisk P."/>
            <person name="Sykes S."/>
            <person name="Wortman J."/>
            <person name="Nusbaum C."/>
            <person name="Birren B."/>
        </authorList>
    </citation>
    <scope>NUCLEOTIDE SEQUENCE [LARGE SCALE GENOMIC DNA]</scope>
    <source>
        <strain evidence="26">Epiroticus2</strain>
    </source>
</reference>
<feature type="region of interest" description="Disordered" evidence="23">
    <location>
        <begin position="218"/>
        <end position="244"/>
    </location>
</feature>
<dbReference type="GO" id="GO:0052745">
    <property type="term" value="F:inositol phosphate phosphatase activity"/>
    <property type="evidence" value="ECO:0007669"/>
    <property type="project" value="TreeGrafter"/>
</dbReference>
<comment type="subcellular location">
    <subcellularLocation>
        <location evidence="1">Cell membrane</location>
    </subcellularLocation>
    <subcellularLocation>
        <location evidence="2">Cytoplasm</location>
    </subcellularLocation>
</comment>
<evidence type="ECO:0000256" key="22">
    <source>
        <dbReference type="ARBA" id="ARBA00043832"/>
    </source>
</evidence>
<evidence type="ECO:0000256" key="23">
    <source>
        <dbReference type="SAM" id="MobiDB-lite"/>
    </source>
</evidence>
<feature type="transmembrane region" description="Helical" evidence="24">
    <location>
        <begin position="693"/>
        <end position="715"/>
    </location>
</feature>
<feature type="compositionally biased region" description="Low complexity" evidence="23">
    <location>
        <begin position="226"/>
        <end position="239"/>
    </location>
</feature>
<evidence type="ECO:0000256" key="24">
    <source>
        <dbReference type="SAM" id="Phobius"/>
    </source>
</evidence>
<dbReference type="PANTHER" id="PTHR20963">
    <property type="entry name" value="MULTIPLE INOSITOL POLYPHOSPHATE PHOSPHATASE-RELATED"/>
    <property type="match status" value="1"/>
</dbReference>
<evidence type="ECO:0000256" key="19">
    <source>
        <dbReference type="ARBA" id="ARBA00043668"/>
    </source>
</evidence>
<keyword evidence="10" id="KW-0732">Signal</keyword>
<comment type="catalytic activity">
    <reaction evidence="22">
        <text>(2R)-2,3-bisphosphoglycerate + H2O = (2R)-2-phosphoglycerate + phosphate</text>
        <dbReference type="Rhea" id="RHEA:27381"/>
        <dbReference type="ChEBI" id="CHEBI:15377"/>
        <dbReference type="ChEBI" id="CHEBI:43474"/>
        <dbReference type="ChEBI" id="CHEBI:58248"/>
        <dbReference type="ChEBI" id="CHEBI:58289"/>
        <dbReference type="EC" id="3.1.3.80"/>
    </reaction>
    <physiologicalReaction direction="left-to-right" evidence="22">
        <dbReference type="Rhea" id="RHEA:27382"/>
    </physiologicalReaction>
</comment>
<evidence type="ECO:0000256" key="5">
    <source>
        <dbReference type="ARBA" id="ARBA00012976"/>
    </source>
</evidence>
<dbReference type="FunFam" id="1.20.120.790:FF:000001">
    <property type="entry name" value="Heat shock protein 90 alpha"/>
    <property type="match status" value="1"/>
</dbReference>
<dbReference type="GO" id="GO:0051082">
    <property type="term" value="F:unfolded protein binding"/>
    <property type="evidence" value="ECO:0007669"/>
    <property type="project" value="InterPro"/>
</dbReference>
<evidence type="ECO:0000256" key="3">
    <source>
        <dbReference type="ARBA" id="ARBA00008239"/>
    </source>
</evidence>
<evidence type="ECO:0000256" key="18">
    <source>
        <dbReference type="ARBA" id="ARBA00031642"/>
    </source>
</evidence>
<proteinExistence type="inferred from homology"/>
<dbReference type="GO" id="GO:0005737">
    <property type="term" value="C:cytoplasm"/>
    <property type="evidence" value="ECO:0007669"/>
    <property type="project" value="UniProtKB-SubCell"/>
</dbReference>
<keyword evidence="26" id="KW-1185">Reference proteome</keyword>
<dbReference type="GO" id="GO:0140662">
    <property type="term" value="F:ATP-dependent protein folding chaperone"/>
    <property type="evidence" value="ECO:0007669"/>
    <property type="project" value="InterPro"/>
</dbReference>
<dbReference type="GO" id="GO:0003993">
    <property type="term" value="F:acid phosphatase activity"/>
    <property type="evidence" value="ECO:0007669"/>
    <property type="project" value="TreeGrafter"/>
</dbReference>
<dbReference type="InterPro" id="IPR033379">
    <property type="entry name" value="Acid_Pase_AS"/>
</dbReference>
<evidence type="ECO:0000256" key="20">
    <source>
        <dbReference type="ARBA" id="ARBA00043671"/>
    </source>
</evidence>
<evidence type="ECO:0000256" key="13">
    <source>
        <dbReference type="ARBA" id="ARBA00022840"/>
    </source>
</evidence>
<dbReference type="FunFam" id="3.40.50.1240:FF:000014">
    <property type="entry name" value="Multiple inositol polyphosphate phosphatase 1"/>
    <property type="match status" value="1"/>
</dbReference>
<keyword evidence="11" id="KW-0547">Nucleotide-binding</keyword>
<organism evidence="25 26">
    <name type="scientific">Anopheles epiroticus</name>
    <dbReference type="NCBI Taxonomy" id="199890"/>
    <lineage>
        <taxon>Eukaryota</taxon>
        <taxon>Metazoa</taxon>
        <taxon>Ecdysozoa</taxon>
        <taxon>Arthropoda</taxon>
        <taxon>Hexapoda</taxon>
        <taxon>Insecta</taxon>
        <taxon>Pterygota</taxon>
        <taxon>Neoptera</taxon>
        <taxon>Endopterygota</taxon>
        <taxon>Diptera</taxon>
        <taxon>Nematocera</taxon>
        <taxon>Culicoidea</taxon>
        <taxon>Culicidae</taxon>
        <taxon>Anophelinae</taxon>
        <taxon>Anopheles</taxon>
    </lineage>
</organism>
<dbReference type="Pfam" id="PF00328">
    <property type="entry name" value="His_Phos_2"/>
    <property type="match status" value="1"/>
</dbReference>
<dbReference type="GO" id="GO:0005524">
    <property type="term" value="F:ATP binding"/>
    <property type="evidence" value="ECO:0007669"/>
    <property type="project" value="UniProtKB-KW"/>
</dbReference>
<dbReference type="PROSITE" id="PS00778">
    <property type="entry name" value="HIS_ACID_PHOSPHAT_2"/>
    <property type="match status" value="1"/>
</dbReference>
<keyword evidence="24" id="KW-1133">Transmembrane helix</keyword>
<evidence type="ECO:0000256" key="9">
    <source>
        <dbReference type="ARBA" id="ARBA00022490"/>
    </source>
</evidence>
<keyword evidence="17" id="KW-0143">Chaperone</keyword>
<dbReference type="VEuPathDB" id="VectorBase:AEPI005105"/>
<dbReference type="Gene3D" id="3.40.50.1240">
    <property type="entry name" value="Phosphoglycerate mutase-like"/>
    <property type="match status" value="1"/>
</dbReference>
<keyword evidence="24" id="KW-0812">Transmembrane</keyword>
<name>A0A182PDV0_9DIPT</name>
<evidence type="ECO:0000256" key="8">
    <source>
        <dbReference type="ARBA" id="ARBA00022475"/>
    </source>
</evidence>
<protein>
    <recommendedName>
        <fullName evidence="7">Multiple inositol polyphosphate phosphatase 1</fullName>
        <ecNumber evidence="6">3.1.3.62</ecNumber>
        <ecNumber evidence="5">3.1.3.80</ecNumber>
    </recommendedName>
    <alternativeName>
        <fullName evidence="18">2,3-bisphosphoglycerate 3-phosphatase</fullName>
    </alternativeName>
</protein>
<evidence type="ECO:0000256" key="6">
    <source>
        <dbReference type="ARBA" id="ARBA00013040"/>
    </source>
</evidence>
<evidence type="ECO:0000256" key="17">
    <source>
        <dbReference type="ARBA" id="ARBA00023186"/>
    </source>
</evidence>
<evidence type="ECO:0000256" key="21">
    <source>
        <dbReference type="ARBA" id="ARBA00043691"/>
    </source>
</evidence>